<comment type="caution">
    <text evidence="1">The sequence shown here is derived from an EMBL/GenBank/DDBJ whole genome shotgun (WGS) entry which is preliminary data.</text>
</comment>
<gene>
    <name evidence="1" type="ORF">B5V03_38805</name>
</gene>
<evidence type="ECO:0000313" key="2">
    <source>
        <dbReference type="Proteomes" id="UP000290819"/>
    </source>
</evidence>
<dbReference type="AlphaFoldDB" id="A0A4Q1UJS7"/>
<keyword evidence="2" id="KW-1185">Reference proteome</keyword>
<reference evidence="1 2" key="1">
    <citation type="submission" date="2017-03" db="EMBL/GenBank/DDBJ databases">
        <authorList>
            <person name="Safronova V.I."/>
            <person name="Sazanova A.L."/>
            <person name="Chirak E.R."/>
        </authorList>
    </citation>
    <scope>NUCLEOTIDE SEQUENCE [LARGE SCALE GENOMIC DNA]</scope>
    <source>
        <strain evidence="1 2">Opo-243</strain>
    </source>
</reference>
<evidence type="ECO:0000313" key="1">
    <source>
        <dbReference type="EMBL" id="RXT34676.1"/>
    </source>
</evidence>
<sequence length="93" mass="10250">MESTAAPAQDFIRLYVASVITRGICALSSKMSTDRLDQTRRTNDIFLPAFVQRSATVEGDDAPHINRSVEVEAIPVFSDRFSLACCQIASRRG</sequence>
<proteinExistence type="predicted"/>
<dbReference type="EMBL" id="MZXW01000054">
    <property type="protein sequence ID" value="RXT34676.1"/>
    <property type="molecule type" value="Genomic_DNA"/>
</dbReference>
<dbReference type="Proteomes" id="UP000290819">
    <property type="component" value="Unassembled WGS sequence"/>
</dbReference>
<accession>A0A4Q1UJS7</accession>
<organism evidence="1 2">
    <name type="scientific">Bradyrhizobium betae</name>
    <dbReference type="NCBI Taxonomy" id="244734"/>
    <lineage>
        <taxon>Bacteria</taxon>
        <taxon>Pseudomonadati</taxon>
        <taxon>Pseudomonadota</taxon>
        <taxon>Alphaproteobacteria</taxon>
        <taxon>Hyphomicrobiales</taxon>
        <taxon>Nitrobacteraceae</taxon>
        <taxon>Bradyrhizobium</taxon>
    </lineage>
</organism>
<name>A0A4Q1UJS7_9BRAD</name>
<protein>
    <submittedName>
        <fullName evidence="1">Uncharacterized protein</fullName>
    </submittedName>
</protein>